<evidence type="ECO:0000256" key="7">
    <source>
        <dbReference type="SAM" id="Phobius"/>
    </source>
</evidence>
<keyword evidence="3" id="KW-0597">Phosphoprotein</keyword>
<dbReference type="Proteomes" id="UP001595975">
    <property type="component" value="Unassembled WGS sequence"/>
</dbReference>
<keyword evidence="10" id="KW-1185">Reference proteome</keyword>
<keyword evidence="7" id="KW-0472">Membrane</keyword>
<dbReference type="InterPro" id="IPR050428">
    <property type="entry name" value="TCS_sensor_his_kinase"/>
</dbReference>
<comment type="catalytic activity">
    <reaction evidence="1">
        <text>ATP + protein L-histidine = ADP + protein N-phospho-L-histidine.</text>
        <dbReference type="EC" id="2.7.13.3"/>
    </reaction>
</comment>
<dbReference type="PANTHER" id="PTHR45436">
    <property type="entry name" value="SENSOR HISTIDINE KINASE YKOH"/>
    <property type="match status" value="1"/>
</dbReference>
<evidence type="ECO:0000256" key="2">
    <source>
        <dbReference type="ARBA" id="ARBA00012438"/>
    </source>
</evidence>
<evidence type="ECO:0000256" key="5">
    <source>
        <dbReference type="ARBA" id="ARBA00022777"/>
    </source>
</evidence>
<dbReference type="Gene3D" id="3.30.565.10">
    <property type="entry name" value="Histidine kinase-like ATPase, C-terminal domain"/>
    <property type="match status" value="1"/>
</dbReference>
<keyword evidence="4" id="KW-0808">Transferase</keyword>
<evidence type="ECO:0000313" key="10">
    <source>
        <dbReference type="Proteomes" id="UP001595975"/>
    </source>
</evidence>
<feature type="compositionally biased region" description="Low complexity" evidence="6">
    <location>
        <begin position="662"/>
        <end position="683"/>
    </location>
</feature>
<protein>
    <recommendedName>
        <fullName evidence="2">histidine kinase</fullName>
        <ecNumber evidence="2">2.7.13.3</ecNumber>
    </recommendedName>
</protein>
<dbReference type="SMART" id="SM00387">
    <property type="entry name" value="HATPase_c"/>
    <property type="match status" value="1"/>
</dbReference>
<evidence type="ECO:0000256" key="3">
    <source>
        <dbReference type="ARBA" id="ARBA00022553"/>
    </source>
</evidence>
<keyword evidence="7" id="KW-0812">Transmembrane</keyword>
<dbReference type="InterPro" id="IPR003594">
    <property type="entry name" value="HATPase_dom"/>
</dbReference>
<evidence type="ECO:0000256" key="1">
    <source>
        <dbReference type="ARBA" id="ARBA00000085"/>
    </source>
</evidence>
<feature type="compositionally biased region" description="Basic and acidic residues" evidence="6">
    <location>
        <begin position="623"/>
        <end position="640"/>
    </location>
</feature>
<feature type="region of interest" description="Disordered" evidence="6">
    <location>
        <begin position="429"/>
        <end position="454"/>
    </location>
</feature>
<feature type="compositionally biased region" description="Low complexity" evidence="6">
    <location>
        <begin position="575"/>
        <end position="621"/>
    </location>
</feature>
<feature type="transmembrane region" description="Helical" evidence="7">
    <location>
        <begin position="53"/>
        <end position="70"/>
    </location>
</feature>
<feature type="compositionally biased region" description="Gly residues" evidence="6">
    <location>
        <begin position="691"/>
        <end position="717"/>
    </location>
</feature>
<organism evidence="9 10">
    <name type="scientific">Kitasatospora misakiensis</name>
    <dbReference type="NCBI Taxonomy" id="67330"/>
    <lineage>
        <taxon>Bacteria</taxon>
        <taxon>Bacillati</taxon>
        <taxon>Actinomycetota</taxon>
        <taxon>Actinomycetes</taxon>
        <taxon>Kitasatosporales</taxon>
        <taxon>Streptomycetaceae</taxon>
        <taxon>Kitasatospora</taxon>
    </lineage>
</organism>
<keyword evidence="5 9" id="KW-0418">Kinase</keyword>
<proteinExistence type="predicted"/>
<dbReference type="RefSeq" id="WP_380223825.1">
    <property type="nucleotide sequence ID" value="NZ_JBHSOF010000003.1"/>
</dbReference>
<feature type="region of interest" description="Disordered" evidence="6">
    <location>
        <begin position="380"/>
        <end position="411"/>
    </location>
</feature>
<dbReference type="InterPro" id="IPR036890">
    <property type="entry name" value="HATPase_C_sf"/>
</dbReference>
<feature type="compositionally biased region" description="Gly residues" evidence="6">
    <location>
        <begin position="435"/>
        <end position="453"/>
    </location>
</feature>
<comment type="caution">
    <text evidence="9">The sequence shown here is derived from an EMBL/GenBank/DDBJ whole genome shotgun (WGS) entry which is preliminary data.</text>
</comment>
<evidence type="ECO:0000259" key="8">
    <source>
        <dbReference type="SMART" id="SM00387"/>
    </source>
</evidence>
<feature type="region of interest" description="Disordered" evidence="6">
    <location>
        <begin position="555"/>
        <end position="774"/>
    </location>
</feature>
<dbReference type="EMBL" id="JBHSOF010000003">
    <property type="protein sequence ID" value="MFC5662226.1"/>
    <property type="molecule type" value="Genomic_DNA"/>
</dbReference>
<accession>A0ABW0WVD2</accession>
<keyword evidence="7" id="KW-1133">Transmembrane helix</keyword>
<evidence type="ECO:0000256" key="6">
    <source>
        <dbReference type="SAM" id="MobiDB-lite"/>
    </source>
</evidence>
<gene>
    <name evidence="9" type="ORF">ACFP3U_04425</name>
</gene>
<dbReference type="GO" id="GO:0016301">
    <property type="term" value="F:kinase activity"/>
    <property type="evidence" value="ECO:0007669"/>
    <property type="project" value="UniProtKB-KW"/>
</dbReference>
<sequence length="774" mass="78337">MPGISAPRTGHRAGRSGSLRSSLLALALVPSLGLAAAWGYAAYLLRDAGERTALYAGTAAVAAVLVWSLVRGVRAARVLPARLAGLHADTLAIAQHEIPQVVGRLQAGESVPTPPAWAPSRRVGDEVQQTADGLAAVRQAAVAAIVHQAQGREGTKKVFLNIARRTQILIHRQISMLDSLEREHEEPELLRELFAVDHLATRMRRNAENLVILGGALPARRWRNAVPMVNVLRSAVSETENYSRVVVQGVPRTALSGQSVADVIHLIAELIENGTTFSPPYTQVQVSAQEVPKGLAVEVEDRGLGMAEEEYERLNDYLANPPELDVSALGDDLRLGLFVVARLAARHDIQVTLRPSPYGGTRAVVLVPAVLLEQAGQPAALPGLPSGARVTRNPVPDLPPGTGPDDDLGEVDQELSGALAGVLGGLLGANPPAGQGSGHGSGHGSVSDAGGGQPHEVAAAEEFPALAAAPAPEPVQIPVPVQEAPYGAVPVVPTEGLGAPDPVDGSVVIDELLARYPMGGARDENGAATANGGLPVGAAIPGLPGAVVVARPTLPRPYDATTGESAPDGTPPTVAADGTATGSETEAAAVAAAAVAAGTGESPTGDADGSPAAPAGLASPTHQRAEEDRVNQGPDGELRTPRVLPQRVRNASLAEQLREANGPGTPFGQPGAFGAPAAAPAPAFHDHTGPAGPGGSGSGGGSIGGAGGVGGGAGPYGQPGSYGPPADDATPQRSRATMAAIQRGTRSARATTPDADAPEAPPAPAAPSAAKEQQ</sequence>
<feature type="transmembrane region" description="Helical" evidence="7">
    <location>
        <begin position="21"/>
        <end position="41"/>
    </location>
</feature>
<dbReference type="EC" id="2.7.13.3" evidence="2"/>
<name>A0ABW0WVD2_9ACTN</name>
<reference evidence="10" key="1">
    <citation type="journal article" date="2019" name="Int. J. Syst. Evol. Microbiol.">
        <title>The Global Catalogue of Microorganisms (GCM) 10K type strain sequencing project: providing services to taxonomists for standard genome sequencing and annotation.</title>
        <authorList>
            <consortium name="The Broad Institute Genomics Platform"/>
            <consortium name="The Broad Institute Genome Sequencing Center for Infectious Disease"/>
            <person name="Wu L."/>
            <person name="Ma J."/>
        </authorList>
    </citation>
    <scope>NUCLEOTIDE SEQUENCE [LARGE SCALE GENOMIC DNA]</scope>
    <source>
        <strain evidence="10">CGMCC 4.1437</strain>
    </source>
</reference>
<evidence type="ECO:0000313" key="9">
    <source>
        <dbReference type="EMBL" id="MFC5662226.1"/>
    </source>
</evidence>
<dbReference type="Pfam" id="PF02518">
    <property type="entry name" value="HATPase_c"/>
    <property type="match status" value="1"/>
</dbReference>
<dbReference type="SUPFAM" id="SSF55874">
    <property type="entry name" value="ATPase domain of HSP90 chaperone/DNA topoisomerase II/histidine kinase"/>
    <property type="match status" value="1"/>
</dbReference>
<dbReference type="PANTHER" id="PTHR45436:SF5">
    <property type="entry name" value="SENSOR HISTIDINE KINASE TRCS"/>
    <property type="match status" value="1"/>
</dbReference>
<feature type="domain" description="Histidine kinase/HSP90-like ATPase" evidence="8">
    <location>
        <begin position="258"/>
        <end position="371"/>
    </location>
</feature>
<evidence type="ECO:0000256" key="4">
    <source>
        <dbReference type="ARBA" id="ARBA00022679"/>
    </source>
</evidence>